<dbReference type="Pfam" id="PF17390">
    <property type="entry name" value="Bac_rhamnosid_C"/>
    <property type="match status" value="1"/>
</dbReference>
<evidence type="ECO:0000259" key="5">
    <source>
        <dbReference type="Pfam" id="PF08531"/>
    </source>
</evidence>
<feature type="domain" description="Alpha-L-rhamnosidase concanavalin-like" evidence="4">
    <location>
        <begin position="377"/>
        <end position="465"/>
    </location>
</feature>
<sequence length="918" mass="104490">MVYKLGFLLLLIINPFIYSNEEAKIVPSQLTCEYLSSPSVVDVLQPRLGWKNLNSSQERGQKQTAYQVRVASSEDKLNNPDLWDSQEVESAESIRILYKGKKLSSRQECWWQVRVWDRDGNVSAWSKPAHWRMGILDKNEWKAKWIGAPWQGEEALPRPRGPFEKPEEYGPPAPFLRKEFELNKEVEKAVAYVTGLGYFEFYANGEKVSDNVLVPNQTNYGHRPELSKTSINVPDDFTQYKAMYLAYDITEYLKKGRNAVGSILGNGFYNPAKFWSGGYGTPRFYGQIYVTYKDGTGELIVSDESWKAAKSPILMDMVYYGEIYDAREEIPGWANVGLDDSDWKNVAIRKAPEGQLVAHTANPDKVMERIEPISIVKTGEGNYTVDFGVEISGWVRLNNVEGPAGHKIDISFISNQYSGENSYIFKGNGLETYAPRFNWFVFSAVEITNWPVELKAEHLTAEAVYTYVEESADFSTSNQLFNNINKIWRRSQVDNMHGGIVSDCPHRERNGYTGDGQVACATVIHNYDVRNFYFKWIGDMLDSQVVSTGYVPNCSPWQPGCGGGVAWGAAIAIMPWEFYKHYGALDMLEISYEPIKGYIGYMQDWVSEEGIMFSQRRGEDGELLKWFNLGEWAPPGEFVRDDLVHTFYYWRCLDIVAKMAKILGEQEEHEKFQSLAEETKKAFSKVFYDKEKGTYGDAGGDIFALKMGVPDYQYEKVRNSLVENIKQNDGHLDTGIFGTRYFFEVLAENGLQKFAYEVMNKKTEPGFGHWVEIGSTTTREHWDEGGSHNHPMFGGGLVWFYQNLAGMNADPENPGYRHIIFKPQPVDDLEYVSYKNDTPYGEAGITWRNNKHNFGINIVVPVGSTATVYIPVGDNSIIEEKGKDAETSEMVTFVKMEGRYAIYKVESGTYDFAVEENE</sequence>
<dbReference type="SUPFAM" id="SSF48208">
    <property type="entry name" value="Six-hairpin glycosidases"/>
    <property type="match status" value="1"/>
</dbReference>
<dbReference type="Pfam" id="PF17389">
    <property type="entry name" value="Bac_rhamnosid6H"/>
    <property type="match status" value="1"/>
</dbReference>
<dbReference type="Gene3D" id="2.60.120.260">
    <property type="entry name" value="Galactose-binding domain-like"/>
    <property type="match status" value="2"/>
</dbReference>
<dbReference type="InterPro" id="IPR013783">
    <property type="entry name" value="Ig-like_fold"/>
</dbReference>
<reference evidence="8 9" key="1">
    <citation type="submission" date="2023-09" db="EMBL/GenBank/DDBJ databases">
        <authorList>
            <person name="Rey-Velasco X."/>
        </authorList>
    </citation>
    <scope>NUCLEOTIDE SEQUENCE [LARGE SCALE GENOMIC DNA]</scope>
    <source>
        <strain evidence="8 9">F260</strain>
    </source>
</reference>
<dbReference type="InterPro" id="IPR035396">
    <property type="entry name" value="Bac_rhamnosid6H"/>
</dbReference>
<dbReference type="EMBL" id="JAVRHO010000026">
    <property type="protein sequence ID" value="MDT0647990.1"/>
    <property type="molecule type" value="Genomic_DNA"/>
</dbReference>
<dbReference type="InterPro" id="IPR012341">
    <property type="entry name" value="6hp_glycosidase-like_sf"/>
</dbReference>
<dbReference type="EC" id="3.2.1.40" evidence="2"/>
<dbReference type="PANTHER" id="PTHR33307">
    <property type="entry name" value="ALPHA-RHAMNOSIDASE (EUROFUNG)"/>
    <property type="match status" value="1"/>
</dbReference>
<dbReference type="PANTHER" id="PTHR33307:SF6">
    <property type="entry name" value="ALPHA-RHAMNOSIDASE (EUROFUNG)-RELATED"/>
    <property type="match status" value="1"/>
</dbReference>
<evidence type="ECO:0000259" key="6">
    <source>
        <dbReference type="Pfam" id="PF17389"/>
    </source>
</evidence>
<dbReference type="InterPro" id="IPR008902">
    <property type="entry name" value="Rhamnosid_concanavalin"/>
</dbReference>
<feature type="domain" description="Alpha-L-rhamnosidase C-terminal" evidence="7">
    <location>
        <begin position="811"/>
        <end position="883"/>
    </location>
</feature>
<dbReference type="InterPro" id="IPR035398">
    <property type="entry name" value="Bac_rhamnosid_C"/>
</dbReference>
<evidence type="ECO:0000256" key="1">
    <source>
        <dbReference type="ARBA" id="ARBA00001445"/>
    </source>
</evidence>
<name>A0ABU3CNQ8_9FLAO</name>
<dbReference type="Gene3D" id="1.50.10.10">
    <property type="match status" value="1"/>
</dbReference>
<dbReference type="Proteomes" id="UP001245285">
    <property type="component" value="Unassembled WGS sequence"/>
</dbReference>
<gene>
    <name evidence="8" type="ORF">RM545_14930</name>
</gene>
<dbReference type="InterPro" id="IPR013737">
    <property type="entry name" value="Bac_rhamnosid_N"/>
</dbReference>
<organism evidence="8 9">
    <name type="scientific">Autumnicola lenta</name>
    <dbReference type="NCBI Taxonomy" id="3075593"/>
    <lineage>
        <taxon>Bacteria</taxon>
        <taxon>Pseudomonadati</taxon>
        <taxon>Bacteroidota</taxon>
        <taxon>Flavobacteriia</taxon>
        <taxon>Flavobacteriales</taxon>
        <taxon>Flavobacteriaceae</taxon>
        <taxon>Autumnicola</taxon>
    </lineage>
</organism>
<dbReference type="Gene3D" id="2.60.40.10">
    <property type="entry name" value="Immunoglobulins"/>
    <property type="match status" value="1"/>
</dbReference>
<feature type="domain" description="Alpha-L-rhamnosidase six-hairpin glycosidase" evidence="6">
    <location>
        <begin position="471"/>
        <end position="804"/>
    </location>
</feature>
<evidence type="ECO:0000256" key="3">
    <source>
        <dbReference type="ARBA" id="ARBA00022801"/>
    </source>
</evidence>
<comment type="catalytic activity">
    <reaction evidence="1">
        <text>Hydrolysis of terminal non-reducing alpha-L-rhamnose residues in alpha-L-rhamnosides.</text>
        <dbReference type="EC" id="3.2.1.40"/>
    </reaction>
</comment>
<dbReference type="RefSeq" id="WP_311496090.1">
    <property type="nucleotide sequence ID" value="NZ_JAVRHO010000026.1"/>
</dbReference>
<dbReference type="InterPro" id="IPR016007">
    <property type="entry name" value="Alpha_rhamnosid"/>
</dbReference>
<dbReference type="Pfam" id="PF05592">
    <property type="entry name" value="Bac_rhamnosid"/>
    <property type="match status" value="1"/>
</dbReference>
<feature type="domain" description="Bacterial alpha-L-rhamnosidase N-terminal" evidence="5">
    <location>
        <begin position="184"/>
        <end position="367"/>
    </location>
</feature>
<keyword evidence="3 8" id="KW-0378">Hydrolase</keyword>
<evidence type="ECO:0000313" key="8">
    <source>
        <dbReference type="EMBL" id="MDT0647990.1"/>
    </source>
</evidence>
<dbReference type="Gene3D" id="2.60.420.10">
    <property type="entry name" value="Maltose phosphorylase, domain 3"/>
    <property type="match status" value="1"/>
</dbReference>
<evidence type="ECO:0000256" key="2">
    <source>
        <dbReference type="ARBA" id="ARBA00012652"/>
    </source>
</evidence>
<proteinExistence type="predicted"/>
<evidence type="ECO:0000259" key="4">
    <source>
        <dbReference type="Pfam" id="PF05592"/>
    </source>
</evidence>
<protein>
    <recommendedName>
        <fullName evidence="2">alpha-L-rhamnosidase</fullName>
        <ecNumber evidence="2">3.2.1.40</ecNumber>
    </recommendedName>
</protein>
<keyword evidence="9" id="KW-1185">Reference proteome</keyword>
<dbReference type="GO" id="GO:0016787">
    <property type="term" value="F:hydrolase activity"/>
    <property type="evidence" value="ECO:0007669"/>
    <property type="project" value="UniProtKB-KW"/>
</dbReference>
<accession>A0ABU3CNQ8</accession>
<dbReference type="InterPro" id="IPR008928">
    <property type="entry name" value="6-hairpin_glycosidase_sf"/>
</dbReference>
<evidence type="ECO:0000313" key="9">
    <source>
        <dbReference type="Proteomes" id="UP001245285"/>
    </source>
</evidence>
<evidence type="ECO:0000259" key="7">
    <source>
        <dbReference type="Pfam" id="PF17390"/>
    </source>
</evidence>
<dbReference type="Pfam" id="PF08531">
    <property type="entry name" value="Bac_rhamnosid_N"/>
    <property type="match status" value="1"/>
</dbReference>
<comment type="caution">
    <text evidence="8">The sequence shown here is derived from an EMBL/GenBank/DDBJ whole genome shotgun (WGS) entry which is preliminary data.</text>
</comment>
<dbReference type="PIRSF" id="PIRSF010631">
    <property type="entry name" value="A-rhamnsds"/>
    <property type="match status" value="1"/>
</dbReference>
<dbReference type="Pfam" id="PF25788">
    <property type="entry name" value="Ig_Rha78A_N"/>
    <property type="match status" value="1"/>
</dbReference>